<dbReference type="Gene3D" id="3.40.50.1000">
    <property type="entry name" value="HAD superfamily/HAD-like"/>
    <property type="match status" value="1"/>
</dbReference>
<dbReference type="EMBL" id="JAVDYE010000001">
    <property type="protein sequence ID" value="MDR7383519.1"/>
    <property type="molecule type" value="Genomic_DNA"/>
</dbReference>
<dbReference type="PANTHER" id="PTHR43434">
    <property type="entry name" value="PHOSPHOGLYCOLATE PHOSPHATASE"/>
    <property type="match status" value="1"/>
</dbReference>
<dbReference type="InterPro" id="IPR036412">
    <property type="entry name" value="HAD-like_sf"/>
</dbReference>
<dbReference type="Pfam" id="PF13419">
    <property type="entry name" value="HAD_2"/>
    <property type="match status" value="1"/>
</dbReference>
<organism evidence="1 2">
    <name type="scientific">Promicromonospora iranensis</name>
    <dbReference type="NCBI Taxonomy" id="1105144"/>
    <lineage>
        <taxon>Bacteria</taxon>
        <taxon>Bacillati</taxon>
        <taxon>Actinomycetota</taxon>
        <taxon>Actinomycetes</taxon>
        <taxon>Micrococcales</taxon>
        <taxon>Promicromonosporaceae</taxon>
        <taxon>Promicromonospora</taxon>
    </lineage>
</organism>
<dbReference type="InterPro" id="IPR023214">
    <property type="entry name" value="HAD_sf"/>
</dbReference>
<evidence type="ECO:0000313" key="1">
    <source>
        <dbReference type="EMBL" id="MDR7383519.1"/>
    </source>
</evidence>
<comment type="caution">
    <text evidence="1">The sequence shown here is derived from an EMBL/GenBank/DDBJ whole genome shotgun (WGS) entry which is preliminary data.</text>
</comment>
<reference evidence="1 2" key="1">
    <citation type="submission" date="2023-07" db="EMBL/GenBank/DDBJ databases">
        <title>Sequencing the genomes of 1000 actinobacteria strains.</title>
        <authorList>
            <person name="Klenk H.-P."/>
        </authorList>
    </citation>
    <scope>NUCLEOTIDE SEQUENCE [LARGE SCALE GENOMIC DNA]</scope>
    <source>
        <strain evidence="1 2">DSM 45554</strain>
    </source>
</reference>
<sequence>MIDAAQLLNESAAVLLDFDGPVTPLMPAPANMYAADAAREALKAHGFTPPGELAKTSDHLALVRWAGVHAPDALADVDDACTIAEMGSARTCIPTPGAHALLAALYAAKTPVVVVSNNDASAIHNYLQRHELTAYVRDVIGRPFMRPDLMKPHPHTVELALAAVASSASRTVLIGDSVSDIEVARATGVHSIGYAKTKQRGTELHEAGADAVTDSIVSLVANVGPNR</sequence>
<dbReference type="GO" id="GO:0008967">
    <property type="term" value="F:phosphoglycolate phosphatase activity"/>
    <property type="evidence" value="ECO:0007669"/>
    <property type="project" value="UniProtKB-EC"/>
</dbReference>
<dbReference type="SUPFAM" id="SSF56784">
    <property type="entry name" value="HAD-like"/>
    <property type="match status" value="1"/>
</dbReference>
<proteinExistence type="predicted"/>
<dbReference type="EC" id="3.1.3.18" evidence="1"/>
<keyword evidence="2" id="KW-1185">Reference proteome</keyword>
<dbReference type="PANTHER" id="PTHR43434:SF1">
    <property type="entry name" value="PHOSPHOGLYCOLATE PHOSPHATASE"/>
    <property type="match status" value="1"/>
</dbReference>
<name>A0ABU2CQ96_9MICO</name>
<keyword evidence="1" id="KW-0378">Hydrolase</keyword>
<dbReference type="Proteomes" id="UP001183585">
    <property type="component" value="Unassembled WGS sequence"/>
</dbReference>
<dbReference type="RefSeq" id="WP_274994413.1">
    <property type="nucleotide sequence ID" value="NZ_JAJQQP010000007.1"/>
</dbReference>
<evidence type="ECO:0000313" key="2">
    <source>
        <dbReference type="Proteomes" id="UP001183585"/>
    </source>
</evidence>
<accession>A0ABU2CQ96</accession>
<dbReference type="InterPro" id="IPR041492">
    <property type="entry name" value="HAD_2"/>
</dbReference>
<protein>
    <submittedName>
        <fullName evidence="1">Phosphoglycolate phosphatase</fullName>
        <ecNumber evidence="1">3.1.3.18</ecNumber>
    </submittedName>
</protein>
<dbReference type="InterPro" id="IPR050155">
    <property type="entry name" value="HAD-like_hydrolase_sf"/>
</dbReference>
<gene>
    <name evidence="1" type="ORF">J2S48_003034</name>
</gene>